<protein>
    <recommendedName>
        <fullName evidence="3">Lipoprotein</fullName>
    </recommendedName>
</protein>
<evidence type="ECO:0000313" key="1">
    <source>
        <dbReference type="EMBL" id="TKT88549.1"/>
    </source>
</evidence>
<evidence type="ECO:0008006" key="3">
    <source>
        <dbReference type="Google" id="ProtNLM"/>
    </source>
</evidence>
<name>A0A4U6CUY9_9BACT</name>
<evidence type="ECO:0000313" key="2">
    <source>
        <dbReference type="Proteomes" id="UP000304900"/>
    </source>
</evidence>
<dbReference type="PROSITE" id="PS51257">
    <property type="entry name" value="PROKAR_LIPOPROTEIN"/>
    <property type="match status" value="1"/>
</dbReference>
<keyword evidence="2" id="KW-1185">Reference proteome</keyword>
<dbReference type="Proteomes" id="UP000304900">
    <property type="component" value="Unassembled WGS sequence"/>
</dbReference>
<proteinExistence type="predicted"/>
<dbReference type="OrthoDB" id="980982at2"/>
<dbReference type="RefSeq" id="WP_137343086.1">
    <property type="nucleotide sequence ID" value="NZ_BSQH01000011.1"/>
</dbReference>
<organism evidence="1 2">
    <name type="scientific">Dyadobacter frigoris</name>
    <dbReference type="NCBI Taxonomy" id="2576211"/>
    <lineage>
        <taxon>Bacteria</taxon>
        <taxon>Pseudomonadati</taxon>
        <taxon>Bacteroidota</taxon>
        <taxon>Cytophagia</taxon>
        <taxon>Cytophagales</taxon>
        <taxon>Spirosomataceae</taxon>
        <taxon>Dyadobacter</taxon>
    </lineage>
</organism>
<comment type="caution">
    <text evidence="1">The sequence shown here is derived from an EMBL/GenBank/DDBJ whole genome shotgun (WGS) entry which is preliminary data.</text>
</comment>
<reference evidence="1 2" key="1">
    <citation type="submission" date="2019-05" db="EMBL/GenBank/DDBJ databases">
        <title>Dyadobacter AR-3-8 sp. nov., isolated from arctic soil.</title>
        <authorList>
            <person name="Chaudhary D.K."/>
        </authorList>
    </citation>
    <scope>NUCLEOTIDE SEQUENCE [LARGE SCALE GENOMIC DNA]</scope>
    <source>
        <strain evidence="1 2">AR-3-8</strain>
    </source>
</reference>
<sequence>MKIKILSFCIFTLVLSGCDPTPNFNTIPSISYNSIGSETELDSNGKKIRENVTISIDFEDGDGNLGATESEINDYVNFRPPYGNWGNYELITSRLENNKWVDRIMTTDSIKFFPLLKIDGKVGPIKGKLDLHTTAYHTNNTKQVLFKFKVRIRDRALHVSNQVVTDSLYLPYYQ</sequence>
<gene>
    <name evidence="1" type="ORF">FDK13_26730</name>
</gene>
<dbReference type="EMBL" id="SZVO01000015">
    <property type="protein sequence ID" value="TKT88549.1"/>
    <property type="molecule type" value="Genomic_DNA"/>
</dbReference>
<dbReference type="AlphaFoldDB" id="A0A4U6CUY9"/>
<accession>A0A4U6CUY9</accession>